<sequence length="396" mass="43148">MPDHENPEMVELFTAYTSGADSIGSHLGRATALRHRDDPLIVATARDIALYPGGGRPPTVEGFRLSTRGFKELAGVSHLGPAVASLVNLRALSGDTSWQSDARRLLAAIDATRKANSAQLWRDTIAVEAFAGIEESIADMTDYSCAVTARYLRRALADESYLTPQTLRDHYLAGPHPDLPVPINHVMVATFFLVGLDISHRTLRWIKAQDVDWERAMVMVAGQQGRPTAGVTWNTSSVAMMILGASQQRLPMDRMFMAPHAPAFATPIEGDLSEVVAMEEPLRMLWASLRATVELGPVMFDGYPRFVPGRLAVPDLDLDPVTELSEMPVIHSPDDMTAMVTRLRVVLEDARQLLSGCVTDYAVAQLVAADNDPSKVIVPGLTGVRYPTGLPDEEQA</sequence>
<evidence type="ECO:0000313" key="3">
    <source>
        <dbReference type="Proteomes" id="UP001597145"/>
    </source>
</evidence>
<organism evidence="2 3">
    <name type="scientific">Pseudonocardia aurantiaca</name>
    <dbReference type="NCBI Taxonomy" id="75290"/>
    <lineage>
        <taxon>Bacteria</taxon>
        <taxon>Bacillati</taxon>
        <taxon>Actinomycetota</taxon>
        <taxon>Actinomycetes</taxon>
        <taxon>Pseudonocardiales</taxon>
        <taxon>Pseudonocardiaceae</taxon>
        <taxon>Pseudonocardia</taxon>
    </lineage>
</organism>
<evidence type="ECO:0000259" key="1">
    <source>
        <dbReference type="Pfam" id="PF18538"/>
    </source>
</evidence>
<dbReference type="Proteomes" id="UP001597145">
    <property type="component" value="Unassembled WGS sequence"/>
</dbReference>
<keyword evidence="3" id="KW-1185">Reference proteome</keyword>
<dbReference type="RefSeq" id="WP_343971173.1">
    <property type="nucleotide sequence ID" value="NZ_BAAAJG010000002.1"/>
</dbReference>
<reference evidence="3" key="1">
    <citation type="journal article" date="2019" name="Int. J. Syst. Evol. Microbiol.">
        <title>The Global Catalogue of Microorganisms (GCM) 10K type strain sequencing project: providing services to taxonomists for standard genome sequencing and annotation.</title>
        <authorList>
            <consortium name="The Broad Institute Genomics Platform"/>
            <consortium name="The Broad Institute Genome Sequencing Center for Infectious Disease"/>
            <person name="Wu L."/>
            <person name="Ma J."/>
        </authorList>
    </citation>
    <scope>NUCLEOTIDE SEQUENCE [LARGE SCALE GENOMIC DNA]</scope>
    <source>
        <strain evidence="3">JCM 12165</strain>
    </source>
</reference>
<dbReference type="InterPro" id="IPR041132">
    <property type="entry name" value="DUF5624"/>
</dbReference>
<proteinExistence type="predicted"/>
<feature type="domain" description="DUF5624" evidence="1">
    <location>
        <begin position="67"/>
        <end position="196"/>
    </location>
</feature>
<gene>
    <name evidence="2" type="ORF">ACFSCY_16340</name>
</gene>
<protein>
    <submittedName>
        <fullName evidence="2">DUF5624 domain-containing protein</fullName>
    </submittedName>
</protein>
<name>A0ABW4FLL4_9PSEU</name>
<accession>A0ABW4FLL4</accession>
<evidence type="ECO:0000313" key="2">
    <source>
        <dbReference type="EMBL" id="MFD1531012.1"/>
    </source>
</evidence>
<dbReference type="Pfam" id="PF18538">
    <property type="entry name" value="DUF5624"/>
    <property type="match status" value="1"/>
</dbReference>
<comment type="caution">
    <text evidence="2">The sequence shown here is derived from an EMBL/GenBank/DDBJ whole genome shotgun (WGS) entry which is preliminary data.</text>
</comment>
<dbReference type="EMBL" id="JBHUCP010000009">
    <property type="protein sequence ID" value="MFD1531012.1"/>
    <property type="molecule type" value="Genomic_DNA"/>
</dbReference>